<keyword evidence="2" id="KW-1185">Reference proteome</keyword>
<protein>
    <submittedName>
        <fullName evidence="1">Uncharacterized protein</fullName>
    </submittedName>
</protein>
<evidence type="ECO:0000313" key="1">
    <source>
        <dbReference type="EMBL" id="CAH1400062.1"/>
    </source>
</evidence>
<dbReference type="EMBL" id="OV725080">
    <property type="protein sequence ID" value="CAH1400062.1"/>
    <property type="molecule type" value="Genomic_DNA"/>
</dbReference>
<gene>
    <name evidence="1" type="ORF">NEZAVI_LOCUS9374</name>
</gene>
<accession>A0A9P0MRK8</accession>
<dbReference type="AlphaFoldDB" id="A0A9P0MRK8"/>
<dbReference type="Proteomes" id="UP001152798">
    <property type="component" value="Chromosome 4"/>
</dbReference>
<reference evidence="1" key="1">
    <citation type="submission" date="2022-01" db="EMBL/GenBank/DDBJ databases">
        <authorList>
            <person name="King R."/>
        </authorList>
    </citation>
    <scope>NUCLEOTIDE SEQUENCE</scope>
</reference>
<name>A0A9P0MRK8_NEZVI</name>
<proteinExistence type="predicted"/>
<sequence>MPGEDRRIHQLQKDMFILICHRNKHPVSIYKKMKKIFGCESISLMTCFDWYYECRRKNQILNDQ</sequence>
<evidence type="ECO:0000313" key="2">
    <source>
        <dbReference type="Proteomes" id="UP001152798"/>
    </source>
</evidence>
<organism evidence="1 2">
    <name type="scientific">Nezara viridula</name>
    <name type="common">Southern green stink bug</name>
    <name type="synonym">Cimex viridulus</name>
    <dbReference type="NCBI Taxonomy" id="85310"/>
    <lineage>
        <taxon>Eukaryota</taxon>
        <taxon>Metazoa</taxon>
        <taxon>Ecdysozoa</taxon>
        <taxon>Arthropoda</taxon>
        <taxon>Hexapoda</taxon>
        <taxon>Insecta</taxon>
        <taxon>Pterygota</taxon>
        <taxon>Neoptera</taxon>
        <taxon>Paraneoptera</taxon>
        <taxon>Hemiptera</taxon>
        <taxon>Heteroptera</taxon>
        <taxon>Panheteroptera</taxon>
        <taxon>Pentatomomorpha</taxon>
        <taxon>Pentatomoidea</taxon>
        <taxon>Pentatomidae</taxon>
        <taxon>Pentatominae</taxon>
        <taxon>Nezara</taxon>
    </lineage>
</organism>